<dbReference type="PROSITE" id="PS00134">
    <property type="entry name" value="TRYPSIN_HIS"/>
    <property type="match status" value="1"/>
</dbReference>
<protein>
    <recommendedName>
        <fullName evidence="7">Peptidase S1 domain-containing protein</fullName>
    </recommendedName>
</protein>
<organism evidence="8 9">
    <name type="scientific">Silurus asotus</name>
    <name type="common">Amur catfish</name>
    <name type="synonym">Parasilurus asotus</name>
    <dbReference type="NCBI Taxonomy" id="30991"/>
    <lineage>
        <taxon>Eukaryota</taxon>
        <taxon>Metazoa</taxon>
        <taxon>Chordata</taxon>
        <taxon>Craniata</taxon>
        <taxon>Vertebrata</taxon>
        <taxon>Euteleostomi</taxon>
        <taxon>Actinopterygii</taxon>
        <taxon>Neopterygii</taxon>
        <taxon>Teleostei</taxon>
        <taxon>Ostariophysi</taxon>
        <taxon>Siluriformes</taxon>
        <taxon>Siluridae</taxon>
        <taxon>Silurus</taxon>
    </lineage>
</organism>
<dbReference type="InterPro" id="IPR043504">
    <property type="entry name" value="Peptidase_S1_PA_chymotrypsin"/>
</dbReference>
<dbReference type="PANTHER" id="PTHR24252:SF7">
    <property type="entry name" value="HYALIN"/>
    <property type="match status" value="1"/>
</dbReference>
<evidence type="ECO:0000313" key="9">
    <source>
        <dbReference type="Proteomes" id="UP001205998"/>
    </source>
</evidence>
<evidence type="ECO:0000256" key="3">
    <source>
        <dbReference type="ARBA" id="ARBA00022801"/>
    </source>
</evidence>
<evidence type="ECO:0000259" key="7">
    <source>
        <dbReference type="PROSITE" id="PS50240"/>
    </source>
</evidence>
<dbReference type="GO" id="GO:0004252">
    <property type="term" value="F:serine-type endopeptidase activity"/>
    <property type="evidence" value="ECO:0007669"/>
    <property type="project" value="InterPro"/>
</dbReference>
<evidence type="ECO:0000256" key="6">
    <source>
        <dbReference type="RuleBase" id="RU363034"/>
    </source>
</evidence>
<dbReference type="InterPro" id="IPR001254">
    <property type="entry name" value="Trypsin_dom"/>
</dbReference>
<dbReference type="CDD" id="cd00190">
    <property type="entry name" value="Tryp_SPc"/>
    <property type="match status" value="1"/>
</dbReference>
<dbReference type="Proteomes" id="UP001205998">
    <property type="component" value="Unassembled WGS sequence"/>
</dbReference>
<keyword evidence="1 6" id="KW-0645">Protease</keyword>
<dbReference type="Gene3D" id="2.40.10.10">
    <property type="entry name" value="Trypsin-like serine proteases"/>
    <property type="match status" value="1"/>
</dbReference>
<dbReference type="EMBL" id="MU551670">
    <property type="protein sequence ID" value="KAI5619313.1"/>
    <property type="molecule type" value="Genomic_DNA"/>
</dbReference>
<dbReference type="PRINTS" id="PR00722">
    <property type="entry name" value="CHYMOTRYPSIN"/>
</dbReference>
<keyword evidence="4 6" id="KW-0720">Serine protease</keyword>
<accession>A0AAD5AM27</accession>
<dbReference type="SMART" id="SM00020">
    <property type="entry name" value="Tryp_SPc"/>
    <property type="match status" value="1"/>
</dbReference>
<dbReference type="Pfam" id="PF00089">
    <property type="entry name" value="Trypsin"/>
    <property type="match status" value="1"/>
</dbReference>
<dbReference type="FunFam" id="2.40.10.10:FF:000024">
    <property type="entry name" value="Serine protease 53"/>
    <property type="match status" value="1"/>
</dbReference>
<evidence type="ECO:0000313" key="8">
    <source>
        <dbReference type="EMBL" id="KAI5619313.1"/>
    </source>
</evidence>
<dbReference type="PROSITE" id="PS50240">
    <property type="entry name" value="TRYPSIN_DOM"/>
    <property type="match status" value="1"/>
</dbReference>
<dbReference type="SUPFAM" id="SSF50494">
    <property type="entry name" value="Trypsin-like serine proteases"/>
    <property type="match status" value="1"/>
</dbReference>
<name>A0AAD5AM27_SILAS</name>
<dbReference type="AlphaFoldDB" id="A0AAD5AM27"/>
<feature type="domain" description="Peptidase S1" evidence="7">
    <location>
        <begin position="14"/>
        <end position="247"/>
    </location>
</feature>
<gene>
    <name evidence="8" type="ORF">C0J50_21344</name>
</gene>
<evidence type="ECO:0000256" key="5">
    <source>
        <dbReference type="ARBA" id="ARBA00023157"/>
    </source>
</evidence>
<reference evidence="8" key="1">
    <citation type="submission" date="2018-07" db="EMBL/GenBank/DDBJ databases">
        <title>Comparative genomics of catfishes provides insights into carnivory and benthic adaptation.</title>
        <authorList>
            <person name="Zhang Y."/>
            <person name="Wang D."/>
            <person name="Peng Z."/>
            <person name="Zheng S."/>
            <person name="Shao F."/>
            <person name="Tao W."/>
        </authorList>
    </citation>
    <scope>NUCLEOTIDE SEQUENCE</scope>
    <source>
        <strain evidence="8">Chongqing</strain>
    </source>
</reference>
<proteinExistence type="predicted"/>
<keyword evidence="5" id="KW-1015">Disulfide bond</keyword>
<comment type="caution">
    <text evidence="8">The sequence shown here is derived from an EMBL/GenBank/DDBJ whole genome shotgun (WGS) entry which is preliminary data.</text>
</comment>
<keyword evidence="3 6" id="KW-0378">Hydrolase</keyword>
<dbReference type="InterPro" id="IPR001314">
    <property type="entry name" value="Peptidase_S1A"/>
</dbReference>
<dbReference type="PROSITE" id="PS00135">
    <property type="entry name" value="TRYPSIN_SER"/>
    <property type="match status" value="1"/>
</dbReference>
<evidence type="ECO:0000256" key="4">
    <source>
        <dbReference type="ARBA" id="ARBA00022825"/>
    </source>
</evidence>
<evidence type="ECO:0000256" key="1">
    <source>
        <dbReference type="ARBA" id="ARBA00022670"/>
    </source>
</evidence>
<dbReference type="InterPro" id="IPR033116">
    <property type="entry name" value="TRYPSIN_SER"/>
</dbReference>
<keyword evidence="9" id="KW-1185">Reference proteome</keyword>
<feature type="non-terminal residue" evidence="8">
    <location>
        <position position="1"/>
    </location>
</feature>
<dbReference type="GO" id="GO:0006508">
    <property type="term" value="P:proteolysis"/>
    <property type="evidence" value="ECO:0007669"/>
    <property type="project" value="UniProtKB-KW"/>
</dbReference>
<dbReference type="InterPro" id="IPR018114">
    <property type="entry name" value="TRYPSIN_HIS"/>
</dbReference>
<sequence length="271" mass="28620">FLPGCGQAPLNTKIVGGEDAVPGSWPWQVSIQTGGSNFCGGSLINQNWVLSAAHCFQSVSAGSLTLLLGMQNLDGSNPNKQTKSVTKIFINQQYDTVSQNNDIALVQLSSPVKINDYVRPVCLATNNSSFPASTNVWVTGFGKISSNVNLPSPQTLQEVQLLIVNNSDCANTYGAGSITDNMLCAGFTQGGKDSCQGDSGGPLVSTSSGAWTQAGIVSFGKGCGLPNIPGVYTRVSQYQDWIYSTIKNTSSTRGSTIHLLSFSIICFLLFL</sequence>
<dbReference type="InterPro" id="IPR009003">
    <property type="entry name" value="Peptidase_S1_PA"/>
</dbReference>
<evidence type="ECO:0000256" key="2">
    <source>
        <dbReference type="ARBA" id="ARBA00022729"/>
    </source>
</evidence>
<keyword evidence="2" id="KW-0732">Signal</keyword>
<dbReference type="PANTHER" id="PTHR24252">
    <property type="entry name" value="ACROSIN-RELATED"/>
    <property type="match status" value="1"/>
</dbReference>